<dbReference type="PANTHER" id="PTHR36917">
    <property type="entry name" value="INTRACELLULAR SEPTATION PROTEIN A-RELATED"/>
    <property type="match status" value="1"/>
</dbReference>
<name>A0A3B0RPX9_9ZZZZ</name>
<feature type="transmembrane region" description="Helical" evidence="5">
    <location>
        <begin position="125"/>
        <end position="142"/>
    </location>
</feature>
<feature type="transmembrane region" description="Helical" evidence="5">
    <location>
        <begin position="6"/>
        <end position="22"/>
    </location>
</feature>
<evidence type="ECO:0000256" key="3">
    <source>
        <dbReference type="ARBA" id="ARBA00022989"/>
    </source>
</evidence>
<feature type="transmembrane region" description="Helical" evidence="5">
    <location>
        <begin position="85"/>
        <end position="105"/>
    </location>
</feature>
<feature type="transmembrane region" description="Helical" evidence="5">
    <location>
        <begin position="149"/>
        <end position="167"/>
    </location>
</feature>
<sequence length="186" mass="21298">MKNNQVWLDLLPLLAFLLVYFLTGKNMMLAIPVIMVTTSIAVGISYWQSQRIRVMPLVTLAMILVFGGLALYFNNPVFFMIKPTIIYLLFAAGLLSGLWFGQHFLKLLFEAAFDLPEPVWTTLTWRWAGFFLFLAGVNEFVWRTFGESVWAVVKVAGFLPATFLFAFSQMPLMMKYIRNSKSEPSE</sequence>
<evidence type="ECO:0000256" key="2">
    <source>
        <dbReference type="ARBA" id="ARBA00022692"/>
    </source>
</evidence>
<evidence type="ECO:0000256" key="5">
    <source>
        <dbReference type="SAM" id="Phobius"/>
    </source>
</evidence>
<dbReference type="PANTHER" id="PTHR36917:SF1">
    <property type="entry name" value="INNER MEMBRANE-SPANNING PROTEIN YCIB"/>
    <property type="match status" value="1"/>
</dbReference>
<evidence type="ECO:0000256" key="4">
    <source>
        <dbReference type="ARBA" id="ARBA00023136"/>
    </source>
</evidence>
<dbReference type="InterPro" id="IPR006008">
    <property type="entry name" value="YciB"/>
</dbReference>
<dbReference type="HAMAP" id="MF_00189">
    <property type="entry name" value="YciB"/>
    <property type="match status" value="1"/>
</dbReference>
<keyword evidence="1" id="KW-1003">Cell membrane</keyword>
<keyword evidence="4 5" id="KW-0472">Membrane</keyword>
<gene>
    <name evidence="6" type="ORF">MNBD_ALPHA06-1917</name>
</gene>
<evidence type="ECO:0000256" key="1">
    <source>
        <dbReference type="ARBA" id="ARBA00022475"/>
    </source>
</evidence>
<feature type="transmembrane region" description="Helical" evidence="5">
    <location>
        <begin position="29"/>
        <end position="48"/>
    </location>
</feature>
<dbReference type="Pfam" id="PF04279">
    <property type="entry name" value="IspA"/>
    <property type="match status" value="1"/>
</dbReference>
<organism evidence="6">
    <name type="scientific">hydrothermal vent metagenome</name>
    <dbReference type="NCBI Taxonomy" id="652676"/>
    <lineage>
        <taxon>unclassified sequences</taxon>
        <taxon>metagenomes</taxon>
        <taxon>ecological metagenomes</taxon>
    </lineage>
</organism>
<evidence type="ECO:0008006" key="7">
    <source>
        <dbReference type="Google" id="ProtNLM"/>
    </source>
</evidence>
<dbReference type="GO" id="GO:0005886">
    <property type="term" value="C:plasma membrane"/>
    <property type="evidence" value="ECO:0007669"/>
    <property type="project" value="TreeGrafter"/>
</dbReference>
<feature type="transmembrane region" description="Helical" evidence="5">
    <location>
        <begin position="54"/>
        <end position="73"/>
    </location>
</feature>
<accession>A0A3B0RPX9</accession>
<evidence type="ECO:0000313" key="6">
    <source>
        <dbReference type="EMBL" id="VAV90288.1"/>
    </source>
</evidence>
<dbReference type="EMBL" id="UOEE01000107">
    <property type="protein sequence ID" value="VAV90288.1"/>
    <property type="molecule type" value="Genomic_DNA"/>
</dbReference>
<dbReference type="AlphaFoldDB" id="A0A3B0RPX9"/>
<protein>
    <recommendedName>
        <fullName evidence="7">Intracellular septation protein IspA</fullName>
    </recommendedName>
</protein>
<keyword evidence="3 5" id="KW-1133">Transmembrane helix</keyword>
<proteinExistence type="inferred from homology"/>
<keyword evidence="2 5" id="KW-0812">Transmembrane</keyword>
<reference evidence="6" key="1">
    <citation type="submission" date="2018-06" db="EMBL/GenBank/DDBJ databases">
        <authorList>
            <person name="Zhirakovskaya E."/>
        </authorList>
    </citation>
    <scope>NUCLEOTIDE SEQUENCE</scope>
</reference>